<dbReference type="Pfam" id="PF00440">
    <property type="entry name" value="TetR_N"/>
    <property type="match status" value="1"/>
</dbReference>
<reference evidence="7 10" key="2">
    <citation type="submission" date="2016-10" db="EMBL/GenBank/DDBJ databases">
        <title>Hydorgenophaga sp. LPB0072 isolated from gastropod.</title>
        <authorList>
            <person name="Kim E."/>
            <person name="Yi H."/>
        </authorList>
    </citation>
    <scope>NUCLEOTIDE SEQUENCE [LARGE SCALE GENOMIC DNA]</scope>
    <source>
        <strain evidence="7 10">LPB0072</strain>
    </source>
</reference>
<feature type="domain" description="HTH tetR-type" evidence="6">
    <location>
        <begin position="12"/>
        <end position="72"/>
    </location>
</feature>
<evidence type="ECO:0000313" key="9">
    <source>
        <dbReference type="Proteomes" id="UP000185657"/>
    </source>
</evidence>
<evidence type="ECO:0000256" key="5">
    <source>
        <dbReference type="PROSITE-ProRule" id="PRU00335"/>
    </source>
</evidence>
<dbReference type="InterPro" id="IPR001647">
    <property type="entry name" value="HTH_TetR"/>
</dbReference>
<proteinExistence type="predicted"/>
<keyword evidence="9" id="KW-1185">Reference proteome</keyword>
<dbReference type="EMBL" id="LVWD01000030">
    <property type="protein sequence ID" value="OAD40394.1"/>
    <property type="molecule type" value="Genomic_DNA"/>
</dbReference>
<dbReference type="InterPro" id="IPR009057">
    <property type="entry name" value="Homeodomain-like_sf"/>
</dbReference>
<dbReference type="PANTHER" id="PTHR30055:SF234">
    <property type="entry name" value="HTH-TYPE TRANSCRIPTIONAL REGULATOR BETI"/>
    <property type="match status" value="1"/>
</dbReference>
<sequence length="202" mass="21616">MPVKSASKQPTEARQASLIAAALALAAERSPAEVTTAQLAQAIGVTQGAVFRHFESKEAIWLAVLDDASERLLARLLSAAAPHATNGLHALEAVFDAHVEFVIEHPGLPRLVFQELQRPQDTALKANVRQLMQAYRMLLVKLLKRGQAEGLIAQSVDPQTATVVLMGAVQGLVMQALMSGDVAAMRTQAPRVFQLLRAGLSA</sequence>
<dbReference type="RefSeq" id="WP_066092895.1">
    <property type="nucleotide sequence ID" value="NZ_CP017476.1"/>
</dbReference>
<feature type="DNA-binding region" description="H-T-H motif" evidence="5">
    <location>
        <begin position="35"/>
        <end position="54"/>
    </location>
</feature>
<dbReference type="SUPFAM" id="SSF48498">
    <property type="entry name" value="Tetracyclin repressor-like, C-terminal domain"/>
    <property type="match status" value="1"/>
</dbReference>
<dbReference type="Gene3D" id="1.10.10.60">
    <property type="entry name" value="Homeodomain-like"/>
    <property type="match status" value="1"/>
</dbReference>
<name>A0A163C9U9_9BURK</name>
<dbReference type="InterPro" id="IPR036271">
    <property type="entry name" value="Tet_transcr_reg_TetR-rel_C_sf"/>
</dbReference>
<dbReference type="Pfam" id="PF17932">
    <property type="entry name" value="TetR_C_24"/>
    <property type="match status" value="1"/>
</dbReference>
<evidence type="ECO:0000256" key="4">
    <source>
        <dbReference type="ARBA" id="ARBA00023163"/>
    </source>
</evidence>
<evidence type="ECO:0000313" key="8">
    <source>
        <dbReference type="EMBL" id="OAD40394.1"/>
    </source>
</evidence>
<dbReference type="STRING" id="1763535.LPB072_06375"/>
<organism evidence="7 10">
    <name type="scientific">Hydrogenophaga crassostreae</name>
    <dbReference type="NCBI Taxonomy" id="1763535"/>
    <lineage>
        <taxon>Bacteria</taxon>
        <taxon>Pseudomonadati</taxon>
        <taxon>Pseudomonadota</taxon>
        <taxon>Betaproteobacteria</taxon>
        <taxon>Burkholderiales</taxon>
        <taxon>Comamonadaceae</taxon>
        <taxon>Hydrogenophaga</taxon>
    </lineage>
</organism>
<dbReference type="PRINTS" id="PR00455">
    <property type="entry name" value="HTHTETR"/>
</dbReference>
<dbReference type="Gene3D" id="1.10.357.10">
    <property type="entry name" value="Tetracycline Repressor, domain 2"/>
    <property type="match status" value="1"/>
</dbReference>
<evidence type="ECO:0000313" key="7">
    <source>
        <dbReference type="EMBL" id="AOW12526.1"/>
    </source>
</evidence>
<dbReference type="GO" id="GO:0000976">
    <property type="term" value="F:transcription cis-regulatory region binding"/>
    <property type="evidence" value="ECO:0007669"/>
    <property type="project" value="TreeGrafter"/>
</dbReference>
<dbReference type="Proteomes" id="UP000185680">
    <property type="component" value="Chromosome"/>
</dbReference>
<dbReference type="EMBL" id="CP017476">
    <property type="protein sequence ID" value="AOW12526.1"/>
    <property type="molecule type" value="Genomic_DNA"/>
</dbReference>
<dbReference type="PROSITE" id="PS01081">
    <property type="entry name" value="HTH_TETR_1"/>
    <property type="match status" value="1"/>
</dbReference>
<evidence type="ECO:0000256" key="1">
    <source>
        <dbReference type="ARBA" id="ARBA00022491"/>
    </source>
</evidence>
<reference evidence="8 9" key="1">
    <citation type="submission" date="2016-02" db="EMBL/GenBank/DDBJ databases">
        <title>Draft genome sequence of Hydrogenophaga sp. LPB0072.</title>
        <authorList>
            <person name="Shin S.-K."/>
            <person name="Yi H."/>
        </authorList>
    </citation>
    <scope>NUCLEOTIDE SEQUENCE [LARGE SCALE GENOMIC DNA]</scope>
    <source>
        <strain evidence="8 9">LPB0072</strain>
    </source>
</reference>
<accession>A0A163C9U9</accession>
<keyword evidence="2" id="KW-0805">Transcription regulation</keyword>
<evidence type="ECO:0000256" key="3">
    <source>
        <dbReference type="ARBA" id="ARBA00023125"/>
    </source>
</evidence>
<dbReference type="OrthoDB" id="5293556at2"/>
<dbReference type="InterPro" id="IPR023772">
    <property type="entry name" value="DNA-bd_HTH_TetR-type_CS"/>
</dbReference>
<evidence type="ECO:0000256" key="2">
    <source>
        <dbReference type="ARBA" id="ARBA00023015"/>
    </source>
</evidence>
<dbReference type="SUPFAM" id="SSF46689">
    <property type="entry name" value="Homeodomain-like"/>
    <property type="match status" value="1"/>
</dbReference>
<evidence type="ECO:0000259" key="6">
    <source>
        <dbReference type="PROSITE" id="PS50977"/>
    </source>
</evidence>
<dbReference type="GO" id="GO:0003700">
    <property type="term" value="F:DNA-binding transcription factor activity"/>
    <property type="evidence" value="ECO:0007669"/>
    <property type="project" value="TreeGrafter"/>
</dbReference>
<keyword evidence="1" id="KW-0678">Repressor</keyword>
<dbReference type="AlphaFoldDB" id="A0A163C9U9"/>
<dbReference type="PROSITE" id="PS50977">
    <property type="entry name" value="HTH_TETR_2"/>
    <property type="match status" value="1"/>
</dbReference>
<keyword evidence="4" id="KW-0804">Transcription</keyword>
<evidence type="ECO:0000313" key="10">
    <source>
        <dbReference type="Proteomes" id="UP000185680"/>
    </source>
</evidence>
<keyword evidence="3 5" id="KW-0238">DNA-binding</keyword>
<protein>
    <recommendedName>
        <fullName evidence="6">HTH tetR-type domain-containing protein</fullName>
    </recommendedName>
</protein>
<dbReference type="Proteomes" id="UP000185657">
    <property type="component" value="Unassembled WGS sequence"/>
</dbReference>
<dbReference type="InterPro" id="IPR041490">
    <property type="entry name" value="KstR2_TetR_C"/>
</dbReference>
<dbReference type="KEGG" id="hyl:LPB072_06375"/>
<gene>
    <name evidence="7" type="ORF">LPB072_06375</name>
    <name evidence="8" type="ORF">LPB72_15860</name>
</gene>
<dbReference type="PANTHER" id="PTHR30055">
    <property type="entry name" value="HTH-TYPE TRANSCRIPTIONAL REGULATOR RUTR"/>
    <property type="match status" value="1"/>
</dbReference>
<dbReference type="InterPro" id="IPR050109">
    <property type="entry name" value="HTH-type_TetR-like_transc_reg"/>
</dbReference>